<feature type="transmembrane region" description="Helical" evidence="1">
    <location>
        <begin position="410"/>
        <end position="438"/>
    </location>
</feature>
<dbReference type="PANTHER" id="PTHR35342">
    <property type="entry name" value="TRICARBOXYLIC TRANSPORT PROTEIN"/>
    <property type="match status" value="1"/>
</dbReference>
<feature type="transmembrane region" description="Helical" evidence="1">
    <location>
        <begin position="196"/>
        <end position="214"/>
    </location>
</feature>
<feature type="transmembrane region" description="Helical" evidence="1">
    <location>
        <begin position="29"/>
        <end position="51"/>
    </location>
</feature>
<feature type="transmembrane region" description="Helical" evidence="1">
    <location>
        <begin position="351"/>
        <end position="377"/>
    </location>
</feature>
<dbReference type="Pfam" id="PF01970">
    <property type="entry name" value="TctA"/>
    <property type="match status" value="1"/>
</dbReference>
<proteinExistence type="predicted"/>
<dbReference type="InterPro" id="IPR002823">
    <property type="entry name" value="DUF112_TM"/>
</dbReference>
<name>A0A291LXZ6_9RHOB</name>
<feature type="transmembrane region" description="Helical" evidence="1">
    <location>
        <begin position="141"/>
        <end position="160"/>
    </location>
</feature>
<sequence>MQDLAVILGTVLTFSTLLALVLGTGLGIIIGALPGLGSVVGLSIGLPFTFGMETVPSLTLLLGIYCGSVYGGSVSAILVNSPGTPQAAATTLDGYPMAQRGEAGLALGWATMSSVLGGLFSCVVLIVAAPQLARFATSFGSVEVFALIVLALTCIAAVSAGNTIKGLLMGVIGLSLALVGTDPVTGAARFTFGTQFLSAGFDLIAVVIGLFALSEALYRVATGNEGTAEVSRARIIMPGFAAWRSRIGTLIRSSAIGCVIGALPGTGAATASFISYAVAKQSSRRSDNFGKGEPDGLVAAESSNNAVTGSAMIPTLALGIPGDVVTAILLSALVVHGITPGVRLMSEHLDVVNAIFIVLILINLVMLVLAFPLVRIFGRLLAIPQHLITAGIVIFGVVGAATVRGNPLDVVTAVGFAIFGLICRLTGFPLAPLVIGLVLGPQFEQTLRRGLLLNDGNFAAFFVDGPLATGLFLCVLLAVFGPLLKRGLRRVMPARVLRRSGS</sequence>
<dbReference type="KEGG" id="cmag:CBW24_05840"/>
<evidence type="ECO:0000259" key="2">
    <source>
        <dbReference type="Pfam" id="PF01970"/>
    </source>
</evidence>
<dbReference type="OrthoDB" id="9791872at2"/>
<reference evidence="3 4" key="1">
    <citation type="submission" date="2017-05" db="EMBL/GenBank/DDBJ databases">
        <title>Comparative genomic and metabolic analysis of manganese-oxidizing mechanisms in Celeribater manganoxidans DY25T: its adaption to the environment of polymetallic nodule.</title>
        <authorList>
            <person name="Wang X."/>
        </authorList>
    </citation>
    <scope>NUCLEOTIDE SEQUENCE [LARGE SCALE GENOMIC DNA]</scope>
    <source>
        <strain evidence="3 4">DY25</strain>
    </source>
</reference>
<evidence type="ECO:0000256" key="1">
    <source>
        <dbReference type="SAM" id="Phobius"/>
    </source>
</evidence>
<feature type="transmembrane region" description="Helical" evidence="1">
    <location>
        <begin position="316"/>
        <end position="339"/>
    </location>
</feature>
<gene>
    <name evidence="3" type="ORF">CBW24_05840</name>
</gene>
<feature type="transmembrane region" description="Helical" evidence="1">
    <location>
        <begin position="106"/>
        <end position="129"/>
    </location>
</feature>
<evidence type="ECO:0000313" key="3">
    <source>
        <dbReference type="EMBL" id="ATI41569.1"/>
    </source>
</evidence>
<dbReference type="Proteomes" id="UP000219050">
    <property type="component" value="Chromosome"/>
</dbReference>
<feature type="transmembrane region" description="Helical" evidence="1">
    <location>
        <begin position="383"/>
        <end position="403"/>
    </location>
</feature>
<dbReference type="PANTHER" id="PTHR35342:SF5">
    <property type="entry name" value="TRICARBOXYLIC TRANSPORT PROTEIN"/>
    <property type="match status" value="1"/>
</dbReference>
<feature type="domain" description="DUF112" evidence="2">
    <location>
        <begin position="17"/>
        <end position="435"/>
    </location>
</feature>
<keyword evidence="1" id="KW-1133">Transmembrane helix</keyword>
<dbReference type="RefSeq" id="WP_097372970.1">
    <property type="nucleotide sequence ID" value="NZ_CP021404.1"/>
</dbReference>
<evidence type="ECO:0000313" key="4">
    <source>
        <dbReference type="Proteomes" id="UP000219050"/>
    </source>
</evidence>
<feature type="transmembrane region" description="Helical" evidence="1">
    <location>
        <begin position="58"/>
        <end position="79"/>
    </location>
</feature>
<organism evidence="3 4">
    <name type="scientific">Pacificitalea manganoxidans</name>
    <dbReference type="NCBI Taxonomy" id="1411902"/>
    <lineage>
        <taxon>Bacteria</taxon>
        <taxon>Pseudomonadati</taxon>
        <taxon>Pseudomonadota</taxon>
        <taxon>Alphaproteobacteria</taxon>
        <taxon>Rhodobacterales</taxon>
        <taxon>Paracoccaceae</taxon>
        <taxon>Pacificitalea</taxon>
    </lineage>
</organism>
<protein>
    <recommendedName>
        <fullName evidence="2">DUF112 domain-containing protein</fullName>
    </recommendedName>
</protein>
<accession>A0A291LXZ6</accession>
<keyword evidence="1" id="KW-0812">Transmembrane</keyword>
<dbReference type="AlphaFoldDB" id="A0A291LXZ6"/>
<keyword evidence="1" id="KW-0472">Membrane</keyword>
<dbReference type="EMBL" id="CP021404">
    <property type="protein sequence ID" value="ATI41569.1"/>
    <property type="molecule type" value="Genomic_DNA"/>
</dbReference>
<feature type="transmembrane region" description="Helical" evidence="1">
    <location>
        <begin position="458"/>
        <end position="484"/>
    </location>
</feature>
<keyword evidence="4" id="KW-1185">Reference proteome</keyword>